<gene>
    <name evidence="2" type="ORF">ACFQ22_01390</name>
</gene>
<organism evidence="2 3">
    <name type="scientific">Lentilactobacillus raoultii</name>
    <dbReference type="NCBI Taxonomy" id="1987503"/>
    <lineage>
        <taxon>Bacteria</taxon>
        <taxon>Bacillati</taxon>
        <taxon>Bacillota</taxon>
        <taxon>Bacilli</taxon>
        <taxon>Lactobacillales</taxon>
        <taxon>Lactobacillaceae</taxon>
        <taxon>Lentilactobacillus</taxon>
    </lineage>
</organism>
<dbReference type="Gene3D" id="1.10.1740.10">
    <property type="match status" value="1"/>
</dbReference>
<name>A0ABW3PIJ5_9LACO</name>
<comment type="caution">
    <text evidence="2">The sequence shown here is derived from an EMBL/GenBank/DDBJ whole genome shotgun (WGS) entry which is preliminary data.</text>
</comment>
<dbReference type="InterPro" id="IPR007627">
    <property type="entry name" value="RNA_pol_sigma70_r2"/>
</dbReference>
<evidence type="ECO:0000313" key="2">
    <source>
        <dbReference type="EMBL" id="MFD1124018.1"/>
    </source>
</evidence>
<protein>
    <submittedName>
        <fullName evidence="2">Sigma factor</fullName>
    </submittedName>
</protein>
<keyword evidence="3" id="KW-1185">Reference proteome</keyword>
<evidence type="ECO:0000313" key="3">
    <source>
        <dbReference type="Proteomes" id="UP001597156"/>
    </source>
</evidence>
<dbReference type="Pfam" id="PF04542">
    <property type="entry name" value="Sigma70_r2"/>
    <property type="match status" value="1"/>
</dbReference>
<sequence length="187" mass="21894">MFSMKECDIIKSLADGDEQAFILLFHKYYPVIRKMRRTFRIEGMDKDDFDQEAGLVLIKSAKHFQQGHRASFGTFFKHNLKNRTTDLIRKMNAKKRAPKVPLVRLDRELESLSTKLVDYSAVNPEDSALLKDHLERLYQVATPIEKEALRFIFKLDSEIHLDHGAFINARSRCRYKYLLMDKLTGLI</sequence>
<dbReference type="InterPro" id="IPR013325">
    <property type="entry name" value="RNA_pol_sigma_r2"/>
</dbReference>
<reference evidence="3" key="1">
    <citation type="journal article" date="2019" name="Int. J. Syst. Evol. Microbiol.">
        <title>The Global Catalogue of Microorganisms (GCM) 10K type strain sequencing project: providing services to taxonomists for standard genome sequencing and annotation.</title>
        <authorList>
            <consortium name="The Broad Institute Genomics Platform"/>
            <consortium name="The Broad Institute Genome Sequencing Center for Infectious Disease"/>
            <person name="Wu L."/>
            <person name="Ma J."/>
        </authorList>
    </citation>
    <scope>NUCLEOTIDE SEQUENCE [LARGE SCALE GENOMIC DNA]</scope>
    <source>
        <strain evidence="3">CCUG 71848</strain>
    </source>
</reference>
<evidence type="ECO:0000259" key="1">
    <source>
        <dbReference type="Pfam" id="PF04542"/>
    </source>
</evidence>
<proteinExistence type="predicted"/>
<feature type="domain" description="RNA polymerase sigma-70 region 2" evidence="1">
    <location>
        <begin position="24"/>
        <end position="90"/>
    </location>
</feature>
<accession>A0ABW3PIJ5</accession>
<dbReference type="SUPFAM" id="SSF88946">
    <property type="entry name" value="Sigma2 domain of RNA polymerase sigma factors"/>
    <property type="match status" value="1"/>
</dbReference>
<dbReference type="RefSeq" id="WP_121979280.1">
    <property type="nucleotide sequence ID" value="NZ_JBHTLH010000004.1"/>
</dbReference>
<dbReference type="EMBL" id="JBHTLH010000004">
    <property type="protein sequence ID" value="MFD1124018.1"/>
    <property type="molecule type" value="Genomic_DNA"/>
</dbReference>
<dbReference type="Proteomes" id="UP001597156">
    <property type="component" value="Unassembled WGS sequence"/>
</dbReference>